<name>A0A835KP04_9POAL</name>
<keyword evidence="4" id="KW-0804">Transcription</keyword>
<feature type="region of interest" description="Disordered" evidence="6">
    <location>
        <begin position="98"/>
        <end position="164"/>
    </location>
</feature>
<sequence>MPRLLPDPRSIGATNFPTSAEMHTRCSARAKRNATNPNPTHEPAADSSPVSFCSREREEKGSRREATNQTPAKKDIIIIAPSSDSVILISHHWIPPPARNPGLQAPHLTSAAPAAREKGSREDIIMAQQQQERRKGGPNTHTRERRREIHLEVTPPPSSPLPPSPASSRVYWCCCCCCRCLGRASRKNCSAPREAAGEEEEPSWFARCEEQLPRPDELMPLSQTLITPDLAVAFDIPGHGGVGGGAGGGGGGAGGGAGGSGGAGGCPDMNGGGGGASSAAGSSGGGGGGGGGDEPARTLKRPRLVWTPQLHKRFVDAVAHLGIKNAVPKTIMQLMSVDGLTRENVASHLQKYRLYLKRMQGLGGGGGGGGGGAGGSHSSGSGTDAATEHLFATGPVPFLPPSHRAPAGAGDPYPPFAPMGHHHHHHHAPQIGHFHHPAARPLGHYGPAGAAGFDHGFLSRTVGGAPPVGPPGMHHHRMVGAGAGMGMMAPTSFADEMDLGSRGGGAGAGRRELTLFPTPTATGHRTAGRPSPPLGYIKFVRFVFPLCRATAAASHRSA</sequence>
<dbReference type="Gene3D" id="1.10.10.60">
    <property type="entry name" value="Homeodomain-like"/>
    <property type="match status" value="1"/>
</dbReference>
<evidence type="ECO:0000256" key="3">
    <source>
        <dbReference type="ARBA" id="ARBA00023125"/>
    </source>
</evidence>
<keyword evidence="5" id="KW-0539">Nucleus</keyword>
<evidence type="ECO:0000259" key="7">
    <source>
        <dbReference type="PROSITE" id="PS51294"/>
    </source>
</evidence>
<dbReference type="InterPro" id="IPR017930">
    <property type="entry name" value="Myb_dom"/>
</dbReference>
<dbReference type="SUPFAM" id="SSF46689">
    <property type="entry name" value="Homeodomain-like"/>
    <property type="match status" value="1"/>
</dbReference>
<dbReference type="Proteomes" id="UP000636709">
    <property type="component" value="Unassembled WGS sequence"/>
</dbReference>
<reference evidence="8" key="1">
    <citation type="submission" date="2020-07" db="EMBL/GenBank/DDBJ databases">
        <title>Genome sequence and genetic diversity analysis of an under-domesticated orphan crop, white fonio (Digitaria exilis).</title>
        <authorList>
            <person name="Bennetzen J.L."/>
            <person name="Chen S."/>
            <person name="Ma X."/>
            <person name="Wang X."/>
            <person name="Yssel A.E.J."/>
            <person name="Chaluvadi S.R."/>
            <person name="Johnson M."/>
            <person name="Gangashetty P."/>
            <person name="Hamidou F."/>
            <person name="Sanogo M.D."/>
            <person name="Zwaenepoel A."/>
            <person name="Wallace J."/>
            <person name="Van De Peer Y."/>
            <person name="Van Deynze A."/>
        </authorList>
    </citation>
    <scope>NUCLEOTIDE SEQUENCE</scope>
    <source>
        <tissue evidence="8">Leaves</tissue>
    </source>
</reference>
<evidence type="ECO:0000256" key="4">
    <source>
        <dbReference type="ARBA" id="ARBA00023163"/>
    </source>
</evidence>
<feature type="compositionally biased region" description="Basic residues" evidence="6">
    <location>
        <begin position="420"/>
        <end position="438"/>
    </location>
</feature>
<feature type="region of interest" description="Disordered" evidence="6">
    <location>
        <begin position="1"/>
        <end position="71"/>
    </location>
</feature>
<comment type="subcellular location">
    <subcellularLocation>
        <location evidence="1">Nucleus</location>
    </subcellularLocation>
</comment>
<keyword evidence="2" id="KW-0805">Transcription regulation</keyword>
<dbReference type="InterPro" id="IPR006447">
    <property type="entry name" value="Myb_dom_plants"/>
</dbReference>
<feature type="domain" description="HTH myb-type" evidence="7">
    <location>
        <begin position="306"/>
        <end position="357"/>
    </location>
</feature>
<dbReference type="GO" id="GO:0003677">
    <property type="term" value="F:DNA binding"/>
    <property type="evidence" value="ECO:0007669"/>
    <property type="project" value="UniProtKB-KW"/>
</dbReference>
<feature type="region of interest" description="Disordered" evidence="6">
    <location>
        <begin position="273"/>
        <end position="298"/>
    </location>
</feature>
<dbReference type="EMBL" id="JACEFO010000544">
    <property type="protein sequence ID" value="KAF8765629.1"/>
    <property type="molecule type" value="Genomic_DNA"/>
</dbReference>
<dbReference type="GO" id="GO:0005634">
    <property type="term" value="C:nucleus"/>
    <property type="evidence" value="ECO:0007669"/>
    <property type="project" value="UniProtKB-SubCell"/>
</dbReference>
<dbReference type="InterPro" id="IPR044841">
    <property type="entry name" value="LUX/BOA-like"/>
</dbReference>
<evidence type="ECO:0000256" key="5">
    <source>
        <dbReference type="ARBA" id="ARBA00023242"/>
    </source>
</evidence>
<feature type="region of interest" description="Disordered" evidence="6">
    <location>
        <begin position="365"/>
        <end position="446"/>
    </location>
</feature>
<feature type="compositionally biased region" description="Pro residues" evidence="6">
    <location>
        <begin position="154"/>
        <end position="164"/>
    </location>
</feature>
<proteinExistence type="predicted"/>
<evidence type="ECO:0000313" key="8">
    <source>
        <dbReference type="EMBL" id="KAF8765629.1"/>
    </source>
</evidence>
<keyword evidence="3" id="KW-0238">DNA-binding</keyword>
<dbReference type="FunFam" id="1.10.10.60:FF:000007">
    <property type="entry name" value="Two-component response regulator"/>
    <property type="match status" value="1"/>
</dbReference>
<accession>A0A835KP04</accession>
<dbReference type="NCBIfam" id="TIGR01557">
    <property type="entry name" value="myb_SHAQKYF"/>
    <property type="match status" value="1"/>
</dbReference>
<dbReference type="OrthoDB" id="60033at2759"/>
<dbReference type="Pfam" id="PF00249">
    <property type="entry name" value="Myb_DNA-binding"/>
    <property type="match status" value="1"/>
</dbReference>
<feature type="compositionally biased region" description="Gly residues" evidence="6">
    <location>
        <begin position="273"/>
        <end position="293"/>
    </location>
</feature>
<dbReference type="InterPro" id="IPR009057">
    <property type="entry name" value="Homeodomain-like_sf"/>
</dbReference>
<feature type="compositionally biased region" description="Gly residues" evidence="6">
    <location>
        <begin position="365"/>
        <end position="377"/>
    </location>
</feature>
<dbReference type="AlphaFoldDB" id="A0A835KP04"/>
<evidence type="ECO:0000256" key="2">
    <source>
        <dbReference type="ARBA" id="ARBA00023015"/>
    </source>
</evidence>
<comment type="caution">
    <text evidence="8">The sequence shown here is derived from an EMBL/GenBank/DDBJ whole genome shotgun (WGS) entry which is preliminary data.</text>
</comment>
<dbReference type="PROSITE" id="PS51294">
    <property type="entry name" value="HTH_MYB"/>
    <property type="match status" value="1"/>
</dbReference>
<evidence type="ECO:0000313" key="9">
    <source>
        <dbReference type="Proteomes" id="UP000636709"/>
    </source>
</evidence>
<keyword evidence="9" id="KW-1185">Reference proteome</keyword>
<dbReference type="PANTHER" id="PTHR31442:SF29">
    <property type="entry name" value="HOMEODOMAIN-LIKE SUPERFAMILY PROTEIN"/>
    <property type="match status" value="1"/>
</dbReference>
<feature type="compositionally biased region" description="Basic and acidic residues" evidence="6">
    <location>
        <begin position="115"/>
        <end position="124"/>
    </location>
</feature>
<feature type="compositionally biased region" description="Basic and acidic residues" evidence="6">
    <location>
        <begin position="131"/>
        <end position="151"/>
    </location>
</feature>
<dbReference type="GO" id="GO:0003700">
    <property type="term" value="F:DNA-binding transcription factor activity"/>
    <property type="evidence" value="ECO:0007669"/>
    <property type="project" value="InterPro"/>
</dbReference>
<dbReference type="PANTHER" id="PTHR31442">
    <property type="entry name" value="HOMEODOMAIN-LIKE SUPERFAMILY PROTEIN-RELATED"/>
    <property type="match status" value="1"/>
</dbReference>
<dbReference type="InterPro" id="IPR001005">
    <property type="entry name" value="SANT/Myb"/>
</dbReference>
<feature type="compositionally biased region" description="Basic and acidic residues" evidence="6">
    <location>
        <begin position="54"/>
        <end position="71"/>
    </location>
</feature>
<evidence type="ECO:0000256" key="1">
    <source>
        <dbReference type="ARBA" id="ARBA00004123"/>
    </source>
</evidence>
<protein>
    <recommendedName>
        <fullName evidence="7">HTH myb-type domain-containing protein</fullName>
    </recommendedName>
</protein>
<evidence type="ECO:0000256" key="6">
    <source>
        <dbReference type="SAM" id="MobiDB-lite"/>
    </source>
</evidence>
<organism evidence="8 9">
    <name type="scientific">Digitaria exilis</name>
    <dbReference type="NCBI Taxonomy" id="1010633"/>
    <lineage>
        <taxon>Eukaryota</taxon>
        <taxon>Viridiplantae</taxon>
        <taxon>Streptophyta</taxon>
        <taxon>Embryophyta</taxon>
        <taxon>Tracheophyta</taxon>
        <taxon>Spermatophyta</taxon>
        <taxon>Magnoliopsida</taxon>
        <taxon>Liliopsida</taxon>
        <taxon>Poales</taxon>
        <taxon>Poaceae</taxon>
        <taxon>PACMAD clade</taxon>
        <taxon>Panicoideae</taxon>
        <taxon>Panicodae</taxon>
        <taxon>Paniceae</taxon>
        <taxon>Anthephorinae</taxon>
        <taxon>Digitaria</taxon>
    </lineage>
</organism>
<gene>
    <name evidence="8" type="ORF">HU200_008120</name>
</gene>